<feature type="region of interest" description="Disordered" evidence="1">
    <location>
        <begin position="20"/>
        <end position="39"/>
    </location>
</feature>
<organism evidence="2">
    <name type="scientific">Taeniopygia guttata</name>
    <name type="common">Zebra finch</name>
    <name type="synonym">Poephila guttata</name>
    <dbReference type="NCBI Taxonomy" id="59729"/>
    <lineage>
        <taxon>Eukaryota</taxon>
        <taxon>Metazoa</taxon>
        <taxon>Chordata</taxon>
        <taxon>Craniata</taxon>
        <taxon>Vertebrata</taxon>
        <taxon>Euteleostomi</taxon>
        <taxon>Archelosauria</taxon>
        <taxon>Archosauria</taxon>
        <taxon>Dinosauria</taxon>
        <taxon>Saurischia</taxon>
        <taxon>Theropoda</taxon>
        <taxon>Coelurosauria</taxon>
        <taxon>Aves</taxon>
        <taxon>Neognathae</taxon>
        <taxon>Neoaves</taxon>
        <taxon>Telluraves</taxon>
        <taxon>Australaves</taxon>
        <taxon>Passeriformes</taxon>
        <taxon>Passeroidea</taxon>
        <taxon>Estrildidae</taxon>
        <taxon>Estrildinae</taxon>
        <taxon>Taeniopygia</taxon>
    </lineage>
</organism>
<sequence length="39" mass="4526">MWRRPLAERRGRCRATALQPCRSELNQGPARGRGPHRDL</sequence>
<proteinExistence type="evidence at transcript level"/>
<keyword evidence="2" id="KW-0687">Ribonucleoprotein</keyword>
<dbReference type="GO" id="GO:1990904">
    <property type="term" value="C:ribonucleoprotein complex"/>
    <property type="evidence" value="ECO:0007669"/>
    <property type="project" value="UniProtKB-KW"/>
</dbReference>
<accession>B5G3I1</accession>
<protein>
    <submittedName>
        <fullName evidence="2">Putative small nuclear ribonucleoprotein D3 polypeptide 18 kDa variant 1</fullName>
    </submittedName>
</protein>
<dbReference type="EMBL" id="DQ216632">
    <property type="protein sequence ID" value="ACH45842.1"/>
    <property type="molecule type" value="mRNA"/>
</dbReference>
<name>B5G3I1_TAEGU</name>
<evidence type="ECO:0000313" key="2">
    <source>
        <dbReference type="EMBL" id="ACH45842.1"/>
    </source>
</evidence>
<reference evidence="2" key="1">
    <citation type="journal article" date="2006" name="Proc. Natl. Acad. Sci. U.S.A.">
        <title>A molecular neuroethological approach for identifying and characterizing a cascade of behaviorally regulated genes.</title>
        <authorList>
            <person name="Wada K."/>
            <person name="Howard J.T."/>
            <person name="McConnell P."/>
            <person name="Whitney O."/>
            <person name="Lints T."/>
            <person name="Rivas M.V."/>
            <person name="Horita H."/>
            <person name="Patterson M.A."/>
            <person name="White S.A."/>
            <person name="Scharff C."/>
            <person name="Haesler S."/>
            <person name="Zhao S."/>
            <person name="Sakaguchi H."/>
            <person name="Hagiwara M."/>
            <person name="Shiraki T."/>
            <person name="Hirozane-Kishikawa T."/>
            <person name="Skene P."/>
            <person name="Hayashizaki Y."/>
            <person name="Carninci P."/>
            <person name="Jarvis E.D."/>
        </authorList>
    </citation>
    <scope>NUCLEOTIDE SEQUENCE</scope>
    <source>
        <tissue evidence="2">Whole brain</tissue>
    </source>
</reference>
<dbReference type="AlphaFoldDB" id="B5G3I1"/>
<evidence type="ECO:0000256" key="1">
    <source>
        <dbReference type="SAM" id="MobiDB-lite"/>
    </source>
</evidence>